<evidence type="ECO:0000313" key="6">
    <source>
        <dbReference type="EMBL" id="OAD71892.1"/>
    </source>
</evidence>
<dbReference type="InterPro" id="IPR006696">
    <property type="entry name" value="DUF423"/>
</dbReference>
<dbReference type="RefSeq" id="XP_018289932.1">
    <property type="nucleotide sequence ID" value="XM_018439384.1"/>
</dbReference>
<feature type="transmembrane region" description="Helical" evidence="5">
    <location>
        <begin position="6"/>
        <end position="29"/>
    </location>
</feature>
<dbReference type="InParanoid" id="A0A162TXY5"/>
<gene>
    <name evidence="6" type="ORF">PHYBLDRAFT_187457</name>
</gene>
<evidence type="ECO:0000256" key="5">
    <source>
        <dbReference type="SAM" id="Phobius"/>
    </source>
</evidence>
<dbReference type="PANTHER" id="PTHR43461:SF1">
    <property type="entry name" value="TRANSMEMBRANE PROTEIN 256"/>
    <property type="match status" value="1"/>
</dbReference>
<keyword evidence="4 5" id="KW-0472">Membrane</keyword>
<proteinExistence type="predicted"/>
<protein>
    <recommendedName>
        <fullName evidence="8">DUF423-domain-containing protein</fullName>
    </recommendedName>
</protein>
<dbReference type="PANTHER" id="PTHR43461">
    <property type="entry name" value="TRANSMEMBRANE PROTEIN 256"/>
    <property type="match status" value="1"/>
</dbReference>
<sequence length="121" mass="12734">MGSDLYWKAGSLLGLTAIGLGAFGAHALAKYTGNDDAKLRNWKTASEYQLLHAVALLAVSSIPVAVRRVHPAAMPLMLGGTIAFSGSIYLLTLDRDRFRPLGPVTPLGGLAMMAGWAALLL</sequence>
<organism evidence="6 7">
    <name type="scientific">Phycomyces blakesleeanus (strain ATCC 8743b / DSM 1359 / FGSC 10004 / NBRC 33097 / NRRL 1555)</name>
    <dbReference type="NCBI Taxonomy" id="763407"/>
    <lineage>
        <taxon>Eukaryota</taxon>
        <taxon>Fungi</taxon>
        <taxon>Fungi incertae sedis</taxon>
        <taxon>Mucoromycota</taxon>
        <taxon>Mucoromycotina</taxon>
        <taxon>Mucoromycetes</taxon>
        <taxon>Mucorales</taxon>
        <taxon>Phycomycetaceae</taxon>
        <taxon>Phycomyces</taxon>
    </lineage>
</organism>
<dbReference type="EMBL" id="KV440984">
    <property type="protein sequence ID" value="OAD71892.1"/>
    <property type="molecule type" value="Genomic_DNA"/>
</dbReference>
<dbReference type="Proteomes" id="UP000077315">
    <property type="component" value="Unassembled WGS sequence"/>
</dbReference>
<dbReference type="FunCoup" id="A0A162TXY5">
    <property type="interactions" value="62"/>
</dbReference>
<feature type="transmembrane region" description="Helical" evidence="5">
    <location>
        <begin position="50"/>
        <end position="66"/>
    </location>
</feature>
<dbReference type="AlphaFoldDB" id="A0A162TXY5"/>
<name>A0A162TXY5_PHYB8</name>
<evidence type="ECO:0000256" key="4">
    <source>
        <dbReference type="ARBA" id="ARBA00023136"/>
    </source>
</evidence>
<dbReference type="GeneID" id="29000290"/>
<dbReference type="OrthoDB" id="269173at2759"/>
<feature type="transmembrane region" description="Helical" evidence="5">
    <location>
        <begin position="100"/>
        <end position="119"/>
    </location>
</feature>
<dbReference type="VEuPathDB" id="FungiDB:PHYBLDRAFT_187457"/>
<evidence type="ECO:0000256" key="1">
    <source>
        <dbReference type="ARBA" id="ARBA00004141"/>
    </source>
</evidence>
<keyword evidence="2 5" id="KW-0812">Transmembrane</keyword>
<evidence type="ECO:0008006" key="8">
    <source>
        <dbReference type="Google" id="ProtNLM"/>
    </source>
</evidence>
<keyword evidence="7" id="KW-1185">Reference proteome</keyword>
<evidence type="ECO:0000256" key="3">
    <source>
        <dbReference type="ARBA" id="ARBA00022989"/>
    </source>
</evidence>
<evidence type="ECO:0000256" key="2">
    <source>
        <dbReference type="ARBA" id="ARBA00022692"/>
    </source>
</evidence>
<evidence type="ECO:0000313" key="7">
    <source>
        <dbReference type="Proteomes" id="UP000077315"/>
    </source>
</evidence>
<keyword evidence="3 5" id="KW-1133">Transmembrane helix</keyword>
<dbReference type="Pfam" id="PF04241">
    <property type="entry name" value="DUF423"/>
    <property type="match status" value="1"/>
</dbReference>
<accession>A0A162TXY5</accession>
<comment type="subcellular location">
    <subcellularLocation>
        <location evidence="1">Membrane</location>
        <topology evidence="1">Multi-pass membrane protein</topology>
    </subcellularLocation>
</comment>
<dbReference type="GO" id="GO:0016020">
    <property type="term" value="C:membrane"/>
    <property type="evidence" value="ECO:0007669"/>
    <property type="project" value="UniProtKB-SubCell"/>
</dbReference>
<feature type="transmembrane region" description="Helical" evidence="5">
    <location>
        <begin position="72"/>
        <end position="93"/>
    </location>
</feature>
<reference evidence="7" key="1">
    <citation type="submission" date="2015-06" db="EMBL/GenBank/DDBJ databases">
        <title>Expansion of signal transduction pathways in fungi by whole-genome duplication.</title>
        <authorList>
            <consortium name="DOE Joint Genome Institute"/>
            <person name="Corrochano L.M."/>
            <person name="Kuo A."/>
            <person name="Marcet-Houben M."/>
            <person name="Polaino S."/>
            <person name="Salamov A."/>
            <person name="Villalobos J.M."/>
            <person name="Alvarez M.I."/>
            <person name="Avalos J."/>
            <person name="Benito E.P."/>
            <person name="Benoit I."/>
            <person name="Burger G."/>
            <person name="Camino L.P."/>
            <person name="Canovas D."/>
            <person name="Cerda-Olmedo E."/>
            <person name="Cheng J.-F."/>
            <person name="Dominguez A."/>
            <person name="Elias M."/>
            <person name="Eslava A.P."/>
            <person name="Glaser F."/>
            <person name="Grimwood J."/>
            <person name="Gutierrez G."/>
            <person name="Heitman J."/>
            <person name="Henrissat B."/>
            <person name="Iturriaga E.A."/>
            <person name="Lang B.F."/>
            <person name="Lavin J.L."/>
            <person name="Lee S."/>
            <person name="Li W."/>
            <person name="Lindquist E."/>
            <person name="Lopez-Garcia S."/>
            <person name="Luque E.M."/>
            <person name="Marcos A.T."/>
            <person name="Martin J."/>
            <person name="McCluskey K."/>
            <person name="Medina H.R."/>
            <person name="Miralles-Duran A."/>
            <person name="Miyazaki A."/>
            <person name="Munoz-Torres E."/>
            <person name="Oguiza J.A."/>
            <person name="Ohm R."/>
            <person name="Olmedo M."/>
            <person name="Orejas M."/>
            <person name="Ortiz-Castellanos L."/>
            <person name="Pisabarro A.G."/>
            <person name="Rodriguez-Romero J."/>
            <person name="Ruiz-Herrera J."/>
            <person name="Ruiz-Vazquez R."/>
            <person name="Sanz C."/>
            <person name="Schackwitz W."/>
            <person name="Schmutz J."/>
            <person name="Shahriari M."/>
            <person name="Shelest E."/>
            <person name="Silva-Franco F."/>
            <person name="Soanes D."/>
            <person name="Syed K."/>
            <person name="Tagua V.G."/>
            <person name="Talbot N.J."/>
            <person name="Thon M."/>
            <person name="De vries R.P."/>
            <person name="Wiebenga A."/>
            <person name="Yadav J.S."/>
            <person name="Braun E.L."/>
            <person name="Baker S."/>
            <person name="Garre V."/>
            <person name="Horwitz B."/>
            <person name="Torres-Martinez S."/>
            <person name="Idnurm A."/>
            <person name="Herrera-Estrella A."/>
            <person name="Gabaldon T."/>
            <person name="Grigoriev I.V."/>
        </authorList>
    </citation>
    <scope>NUCLEOTIDE SEQUENCE [LARGE SCALE GENOMIC DNA]</scope>
    <source>
        <strain evidence="7">NRRL 1555(-)</strain>
    </source>
</reference>